<evidence type="ECO:0000256" key="3">
    <source>
        <dbReference type="ARBA" id="ARBA00023125"/>
    </source>
</evidence>
<keyword evidence="1" id="KW-0805">Transcription regulation</keyword>
<keyword evidence="3" id="KW-0238">DNA-binding</keyword>
<dbReference type="STRING" id="75922.BST47_18220"/>
<keyword evidence="9" id="KW-1185">Reference proteome</keyword>
<dbReference type="InterPro" id="IPR007627">
    <property type="entry name" value="RNA_pol_sigma70_r2"/>
</dbReference>
<feature type="domain" description="RNA polymerase sigma-70 region 2" evidence="6">
    <location>
        <begin position="37"/>
        <end position="105"/>
    </location>
</feature>
<dbReference type="InterPro" id="IPR013324">
    <property type="entry name" value="RNA_pol_sigma_r3/r4-like"/>
</dbReference>
<dbReference type="InterPro" id="IPR036388">
    <property type="entry name" value="WH-like_DNA-bd_sf"/>
</dbReference>
<dbReference type="AlphaFoldDB" id="A0A1X0JP43"/>
<dbReference type="Pfam" id="PF04539">
    <property type="entry name" value="Sigma70_r3"/>
    <property type="match status" value="1"/>
</dbReference>
<dbReference type="SUPFAM" id="SSF88659">
    <property type="entry name" value="Sigma3 and sigma4 domains of RNA polymerase sigma factors"/>
    <property type="match status" value="2"/>
</dbReference>
<dbReference type="Gene3D" id="1.20.120.1810">
    <property type="match status" value="1"/>
</dbReference>
<dbReference type="InterPro" id="IPR014284">
    <property type="entry name" value="RNA_pol_sigma-70_dom"/>
</dbReference>
<dbReference type="PRINTS" id="PR00046">
    <property type="entry name" value="SIGMA70FCT"/>
</dbReference>
<dbReference type="Gene3D" id="1.10.10.10">
    <property type="entry name" value="Winged helix-like DNA-binding domain superfamily/Winged helix DNA-binding domain"/>
    <property type="match status" value="2"/>
</dbReference>
<dbReference type="Pfam" id="PF04545">
    <property type="entry name" value="Sigma70_r4"/>
    <property type="match status" value="1"/>
</dbReference>
<comment type="caution">
    <text evidence="8">The sequence shown here is derived from an EMBL/GenBank/DDBJ whole genome shotgun (WGS) entry which is preliminary data.</text>
</comment>
<dbReference type="PANTHER" id="PTHR30385:SF4">
    <property type="entry name" value="RNA POLYMERASE SIGMA-E FACTOR"/>
    <property type="match status" value="1"/>
</dbReference>
<dbReference type="NCBIfam" id="NF005514">
    <property type="entry name" value="PRK07122.1"/>
    <property type="match status" value="1"/>
</dbReference>
<dbReference type="PANTHER" id="PTHR30385">
    <property type="entry name" value="SIGMA FACTOR F FLAGELLAR"/>
    <property type="match status" value="1"/>
</dbReference>
<dbReference type="NCBIfam" id="TIGR02937">
    <property type="entry name" value="sigma70-ECF"/>
    <property type="match status" value="1"/>
</dbReference>
<dbReference type="SUPFAM" id="SSF88946">
    <property type="entry name" value="Sigma2 domain of RNA polymerase sigma factors"/>
    <property type="match status" value="1"/>
</dbReference>
<dbReference type="InterPro" id="IPR013325">
    <property type="entry name" value="RNA_pol_sigma_r2"/>
</dbReference>
<evidence type="ECO:0000256" key="2">
    <source>
        <dbReference type="ARBA" id="ARBA00023082"/>
    </source>
</evidence>
<proteinExistence type="predicted"/>
<evidence type="ECO:0000256" key="1">
    <source>
        <dbReference type="ARBA" id="ARBA00023015"/>
    </source>
</evidence>
<dbReference type="Pfam" id="PF04542">
    <property type="entry name" value="Sigma70_r2"/>
    <property type="match status" value="1"/>
</dbReference>
<organism evidence="8 9">
    <name type="scientific">Mycolicibacterium tusciae</name>
    <dbReference type="NCBI Taxonomy" id="75922"/>
    <lineage>
        <taxon>Bacteria</taxon>
        <taxon>Bacillati</taxon>
        <taxon>Actinomycetota</taxon>
        <taxon>Actinomycetes</taxon>
        <taxon>Mycobacteriales</taxon>
        <taxon>Mycobacteriaceae</taxon>
        <taxon>Mycolicibacterium</taxon>
    </lineage>
</organism>
<dbReference type="InterPro" id="IPR014322">
    <property type="entry name" value="RNA_pol_sigma-B/F/G"/>
</dbReference>
<evidence type="ECO:0000259" key="7">
    <source>
        <dbReference type="Pfam" id="PF04545"/>
    </source>
</evidence>
<keyword evidence="4" id="KW-0804">Transcription</keyword>
<name>A0A1X0JP43_9MYCO</name>
<dbReference type="GO" id="GO:0006352">
    <property type="term" value="P:DNA-templated transcription initiation"/>
    <property type="evidence" value="ECO:0007669"/>
    <property type="project" value="InterPro"/>
</dbReference>
<evidence type="ECO:0000259" key="6">
    <source>
        <dbReference type="Pfam" id="PF04542"/>
    </source>
</evidence>
<dbReference type="OrthoDB" id="9804285at2"/>
<accession>A0A1X0JP43</accession>
<reference evidence="8 9" key="1">
    <citation type="submission" date="2017-02" db="EMBL/GenBank/DDBJ databases">
        <title>The new phylogeny of genus Mycobacterium.</title>
        <authorList>
            <person name="Tortoli E."/>
            <person name="Trovato A."/>
            <person name="Cirillo D.M."/>
        </authorList>
    </citation>
    <scope>NUCLEOTIDE SEQUENCE [LARGE SCALE GENOMIC DNA]</scope>
    <source>
        <strain evidence="8 9">DSM 44338</strain>
    </source>
</reference>
<evidence type="ECO:0000313" key="9">
    <source>
        <dbReference type="Proteomes" id="UP000192411"/>
    </source>
</evidence>
<keyword evidence="2" id="KW-0731">Sigma factor</keyword>
<dbReference type="RefSeq" id="WP_083126999.1">
    <property type="nucleotide sequence ID" value="NZ_MVIM01000009.1"/>
</dbReference>
<protein>
    <submittedName>
        <fullName evidence="8">RNA polymerase subunit sigma</fullName>
    </submittedName>
</protein>
<dbReference type="Proteomes" id="UP000192411">
    <property type="component" value="Unassembled WGS sequence"/>
</dbReference>
<dbReference type="EMBL" id="MVIM01000009">
    <property type="protein sequence ID" value="ORB63957.1"/>
    <property type="molecule type" value="Genomic_DNA"/>
</dbReference>
<dbReference type="GO" id="GO:0003677">
    <property type="term" value="F:DNA binding"/>
    <property type="evidence" value="ECO:0007669"/>
    <property type="project" value="UniProtKB-KW"/>
</dbReference>
<evidence type="ECO:0000256" key="4">
    <source>
        <dbReference type="ARBA" id="ARBA00023163"/>
    </source>
</evidence>
<gene>
    <name evidence="8" type="ORF">BST47_18220</name>
</gene>
<feature type="domain" description="RNA polymerase sigma-70 region 4" evidence="7">
    <location>
        <begin position="203"/>
        <end position="250"/>
    </location>
</feature>
<dbReference type="InterPro" id="IPR000943">
    <property type="entry name" value="RNA_pol_sigma70"/>
</dbReference>
<dbReference type="InterPro" id="IPR007624">
    <property type="entry name" value="RNA_pol_sigma70_r3"/>
</dbReference>
<dbReference type="NCBIfam" id="TIGR02980">
    <property type="entry name" value="SigBFG"/>
    <property type="match status" value="1"/>
</dbReference>
<dbReference type="CDD" id="cd06171">
    <property type="entry name" value="Sigma70_r4"/>
    <property type="match status" value="1"/>
</dbReference>
<dbReference type="GO" id="GO:0016987">
    <property type="term" value="F:sigma factor activity"/>
    <property type="evidence" value="ECO:0007669"/>
    <property type="project" value="UniProtKB-KW"/>
</dbReference>
<feature type="domain" description="RNA polymerase sigma-70 region 3" evidence="5">
    <location>
        <begin position="118"/>
        <end position="178"/>
    </location>
</feature>
<dbReference type="InterPro" id="IPR007630">
    <property type="entry name" value="RNA_pol_sigma70_r4"/>
</dbReference>
<evidence type="ECO:0000313" key="8">
    <source>
        <dbReference type="EMBL" id="ORB63957.1"/>
    </source>
</evidence>
<evidence type="ECO:0000259" key="5">
    <source>
        <dbReference type="Pfam" id="PF04539"/>
    </source>
</evidence>
<sequence length="268" mass="29920">MSEHTSSEYADLTDMFRRLATLDEGSAAYRRQRDEIIERGLPIANHIARRFRNRGEPNDDLVQAARVGLVNAVNRFDPENGADFLAFAVPTMMGEVRRHFRDYGWAVKVPRRLKDLQGQIVKARGALSQDLNRAPTATEIAKYLDIDRESVVEATIASSNYSTLSTDVQAGPDTDFRPIGDTIGEVDPNIDKVLALATVRPLIAALPEREQRVLSLRFFDNLTQTQIAERMGYSQMHVSRLIAKALATLRDQVREADEAITSRAAVPA</sequence>